<sequence length="124" mass="14045">MATGTICLSIHLNNPADDKDYFLGHPELINRRGMYKDTVGSSQIFTDFQLRPNFLVALVVAPELFNIDHARDSLEIAREYLLGPFGMKTLDPADWAYRGNYDNSNDGDDSHIAHGFNYHNGPEW</sequence>
<comment type="caution">
    <text evidence="2">The sequence shown here is derived from an EMBL/GenBank/DDBJ whole genome shotgun (WGS) entry which is preliminary data.</text>
</comment>
<reference evidence="2" key="1">
    <citation type="submission" date="2020-05" db="EMBL/GenBank/DDBJ databases">
        <title>Phylogenomic resolution of chytrid fungi.</title>
        <authorList>
            <person name="Stajich J.E."/>
            <person name="Amses K."/>
            <person name="Simmons R."/>
            <person name="Seto K."/>
            <person name="Myers J."/>
            <person name="Bonds A."/>
            <person name="Quandt C.A."/>
            <person name="Barry K."/>
            <person name="Liu P."/>
            <person name="Grigoriev I."/>
            <person name="Longcore J.E."/>
            <person name="James T.Y."/>
        </authorList>
    </citation>
    <scope>NUCLEOTIDE SEQUENCE</scope>
    <source>
        <strain evidence="2">JEL0513</strain>
    </source>
</reference>
<evidence type="ECO:0000313" key="2">
    <source>
        <dbReference type="EMBL" id="KAJ3117686.1"/>
    </source>
</evidence>
<dbReference type="PANTHER" id="PTHR10569">
    <property type="entry name" value="GLYCOGEN DEBRANCHING ENZYME"/>
    <property type="match status" value="1"/>
</dbReference>
<dbReference type="GO" id="GO:0005980">
    <property type="term" value="P:glycogen catabolic process"/>
    <property type="evidence" value="ECO:0007669"/>
    <property type="project" value="InterPro"/>
</dbReference>
<keyword evidence="3" id="KW-1185">Reference proteome</keyword>
<accession>A0AAD5XCC1</accession>
<organism evidence="2 3">
    <name type="scientific">Physocladia obscura</name>
    <dbReference type="NCBI Taxonomy" id="109957"/>
    <lineage>
        <taxon>Eukaryota</taxon>
        <taxon>Fungi</taxon>
        <taxon>Fungi incertae sedis</taxon>
        <taxon>Chytridiomycota</taxon>
        <taxon>Chytridiomycota incertae sedis</taxon>
        <taxon>Chytridiomycetes</taxon>
        <taxon>Chytridiales</taxon>
        <taxon>Chytriomycetaceae</taxon>
        <taxon>Physocladia</taxon>
    </lineage>
</organism>
<feature type="domain" description="Glycogen debranching enzyme C-terminal" evidence="1">
    <location>
        <begin position="30"/>
        <end position="124"/>
    </location>
</feature>
<dbReference type="Pfam" id="PF06202">
    <property type="entry name" value="GDE_C"/>
    <property type="match status" value="1"/>
</dbReference>
<dbReference type="GO" id="GO:0004135">
    <property type="term" value="F:amylo-alpha-1,6-glucosidase activity"/>
    <property type="evidence" value="ECO:0007669"/>
    <property type="project" value="InterPro"/>
</dbReference>
<dbReference type="Proteomes" id="UP001211907">
    <property type="component" value="Unassembled WGS sequence"/>
</dbReference>
<dbReference type="PANTHER" id="PTHR10569:SF2">
    <property type="entry name" value="GLYCOGEN DEBRANCHING ENZYME"/>
    <property type="match status" value="1"/>
</dbReference>
<protein>
    <recommendedName>
        <fullName evidence="1">Glycogen debranching enzyme C-terminal domain-containing protein</fullName>
    </recommendedName>
</protein>
<dbReference type="InterPro" id="IPR010401">
    <property type="entry name" value="AGL/Gdb1"/>
</dbReference>
<dbReference type="InterPro" id="IPR032790">
    <property type="entry name" value="GDE_C"/>
</dbReference>
<feature type="non-terminal residue" evidence="2">
    <location>
        <position position="1"/>
    </location>
</feature>
<dbReference type="GO" id="GO:0004134">
    <property type="term" value="F:4-alpha-glucanotransferase activity"/>
    <property type="evidence" value="ECO:0007669"/>
    <property type="project" value="InterPro"/>
</dbReference>
<dbReference type="InterPro" id="IPR008928">
    <property type="entry name" value="6-hairpin_glycosidase_sf"/>
</dbReference>
<name>A0AAD5XCC1_9FUNG</name>
<proteinExistence type="predicted"/>
<dbReference type="EMBL" id="JADGJH010001156">
    <property type="protein sequence ID" value="KAJ3117686.1"/>
    <property type="molecule type" value="Genomic_DNA"/>
</dbReference>
<dbReference type="AlphaFoldDB" id="A0AAD5XCC1"/>
<evidence type="ECO:0000259" key="1">
    <source>
        <dbReference type="Pfam" id="PF06202"/>
    </source>
</evidence>
<evidence type="ECO:0000313" key="3">
    <source>
        <dbReference type="Proteomes" id="UP001211907"/>
    </source>
</evidence>
<gene>
    <name evidence="2" type="ORF">HK100_000767</name>
</gene>
<dbReference type="SUPFAM" id="SSF48208">
    <property type="entry name" value="Six-hairpin glycosidases"/>
    <property type="match status" value="1"/>
</dbReference>